<protein>
    <submittedName>
        <fullName evidence="4">Dihydroflavonol-4-reductase</fullName>
    </submittedName>
</protein>
<evidence type="ECO:0000256" key="2">
    <source>
        <dbReference type="ARBA" id="ARBA00023445"/>
    </source>
</evidence>
<dbReference type="Proteomes" id="UP000653411">
    <property type="component" value="Unassembled WGS sequence"/>
</dbReference>
<gene>
    <name evidence="4" type="ORF">GCM10011578_097740</name>
</gene>
<dbReference type="InterPro" id="IPR036291">
    <property type="entry name" value="NAD(P)-bd_dom_sf"/>
</dbReference>
<proteinExistence type="inferred from homology"/>
<dbReference type="GO" id="GO:0016616">
    <property type="term" value="F:oxidoreductase activity, acting on the CH-OH group of donors, NAD or NADP as acceptor"/>
    <property type="evidence" value="ECO:0007669"/>
    <property type="project" value="TreeGrafter"/>
</dbReference>
<dbReference type="RefSeq" id="WP_189269461.1">
    <property type="nucleotide sequence ID" value="NZ_BMML01000048.1"/>
</dbReference>
<evidence type="ECO:0000256" key="1">
    <source>
        <dbReference type="ARBA" id="ARBA00023002"/>
    </source>
</evidence>
<dbReference type="AlphaFoldDB" id="A0A917XQH9"/>
<dbReference type="SUPFAM" id="SSF51735">
    <property type="entry name" value="NAD(P)-binding Rossmann-fold domains"/>
    <property type="match status" value="1"/>
</dbReference>
<keyword evidence="5" id="KW-1185">Reference proteome</keyword>
<accession>A0A917XQH9</accession>
<organism evidence="4 5">
    <name type="scientific">Streptomyces fuscichromogenes</name>
    <dbReference type="NCBI Taxonomy" id="1324013"/>
    <lineage>
        <taxon>Bacteria</taxon>
        <taxon>Bacillati</taxon>
        <taxon>Actinomycetota</taxon>
        <taxon>Actinomycetes</taxon>
        <taxon>Kitasatosporales</taxon>
        <taxon>Streptomycetaceae</taxon>
        <taxon>Streptomyces</taxon>
    </lineage>
</organism>
<dbReference type="PANTHER" id="PTHR10366:SF564">
    <property type="entry name" value="STEROL-4-ALPHA-CARBOXYLATE 3-DEHYDROGENASE, DECARBOXYLATING"/>
    <property type="match status" value="1"/>
</dbReference>
<comment type="similarity">
    <text evidence="2">Belongs to the NAD(P)-dependent epimerase/dehydratase family. Dihydroflavonol-4-reductase subfamily.</text>
</comment>
<dbReference type="CDD" id="cd05227">
    <property type="entry name" value="AR_SDR_e"/>
    <property type="match status" value="1"/>
</dbReference>
<dbReference type="InterPro" id="IPR050425">
    <property type="entry name" value="NAD(P)_dehydrat-like"/>
</dbReference>
<reference evidence="4" key="1">
    <citation type="journal article" date="2014" name="Int. J. Syst. Evol. Microbiol.">
        <title>Complete genome sequence of Corynebacterium casei LMG S-19264T (=DSM 44701T), isolated from a smear-ripened cheese.</title>
        <authorList>
            <consortium name="US DOE Joint Genome Institute (JGI-PGF)"/>
            <person name="Walter F."/>
            <person name="Albersmeier A."/>
            <person name="Kalinowski J."/>
            <person name="Ruckert C."/>
        </authorList>
    </citation>
    <scope>NUCLEOTIDE SEQUENCE</scope>
    <source>
        <strain evidence="4">CGMCC 4.7110</strain>
    </source>
</reference>
<evidence type="ECO:0000259" key="3">
    <source>
        <dbReference type="SMART" id="SM00822"/>
    </source>
</evidence>
<evidence type="ECO:0000313" key="4">
    <source>
        <dbReference type="EMBL" id="GGN45614.1"/>
    </source>
</evidence>
<dbReference type="InterPro" id="IPR057326">
    <property type="entry name" value="KR_dom"/>
</dbReference>
<reference evidence="4" key="2">
    <citation type="submission" date="2020-09" db="EMBL/GenBank/DDBJ databases">
        <authorList>
            <person name="Sun Q."/>
            <person name="Zhou Y."/>
        </authorList>
    </citation>
    <scope>NUCLEOTIDE SEQUENCE</scope>
    <source>
        <strain evidence="4">CGMCC 4.7110</strain>
    </source>
</reference>
<comment type="caution">
    <text evidence="4">The sequence shown here is derived from an EMBL/GenBank/DDBJ whole genome shotgun (WGS) entry which is preliminary data.</text>
</comment>
<name>A0A917XQH9_9ACTN</name>
<dbReference type="FunFam" id="3.40.50.720:FF:000336">
    <property type="entry name" value="Aldehyde reductase"/>
    <property type="match status" value="1"/>
</dbReference>
<sequence>MSSTSTDTVLVTGGSGFLGSRVIAHALGAGYRIRTTVRSLGREAQVREDLAAMGVDAGERLTFVAADLTADEGWAEAVAGCRYVLHTASHFPGGEPEHEDDLIVPAREGTLRVLRAARDAGVERVVVTSSFAAVGYGRPATERPFTEEDWTDPDSDIPAYIKSKVLAERAAWDFVEREGNGLQLATVAPVGIFGPVVGSDHSSSITMITGLFSGAMPGTPRLYFAVVDVRDAADLHLKAMIDPKAAGERFIAAAGDAVSLHQIALAIRDRLGDAASAVPATELPDETVRKAAEANPALKGMLPNLGKARHVSNDKARTVLGWNPRSSDDAVAATAESLLALGLLPVTSPR</sequence>
<feature type="domain" description="Ketoreductase" evidence="3">
    <location>
        <begin position="7"/>
        <end position="287"/>
    </location>
</feature>
<dbReference type="Gene3D" id="3.40.50.720">
    <property type="entry name" value="NAD(P)-binding Rossmann-like Domain"/>
    <property type="match status" value="1"/>
</dbReference>
<dbReference type="SMART" id="SM00822">
    <property type="entry name" value="PKS_KR"/>
    <property type="match status" value="1"/>
</dbReference>
<dbReference type="Pfam" id="PF01370">
    <property type="entry name" value="Epimerase"/>
    <property type="match status" value="1"/>
</dbReference>
<dbReference type="InterPro" id="IPR001509">
    <property type="entry name" value="Epimerase_deHydtase"/>
</dbReference>
<dbReference type="EMBL" id="BMML01000048">
    <property type="protein sequence ID" value="GGN45614.1"/>
    <property type="molecule type" value="Genomic_DNA"/>
</dbReference>
<dbReference type="PANTHER" id="PTHR10366">
    <property type="entry name" value="NAD DEPENDENT EPIMERASE/DEHYDRATASE"/>
    <property type="match status" value="1"/>
</dbReference>
<keyword evidence="1" id="KW-0560">Oxidoreductase</keyword>
<evidence type="ECO:0000313" key="5">
    <source>
        <dbReference type="Proteomes" id="UP000653411"/>
    </source>
</evidence>